<gene>
    <name evidence="15 17" type="primary">dinB</name>
    <name evidence="17" type="ORF">LIN78_09180</name>
</gene>
<evidence type="ECO:0000256" key="1">
    <source>
        <dbReference type="ARBA" id="ARBA00004496"/>
    </source>
</evidence>
<evidence type="ECO:0000313" key="18">
    <source>
        <dbReference type="Proteomes" id="UP001165395"/>
    </source>
</evidence>
<evidence type="ECO:0000256" key="9">
    <source>
        <dbReference type="ARBA" id="ARBA00022763"/>
    </source>
</evidence>
<dbReference type="EC" id="2.7.7.7" evidence="15"/>
<keyword evidence="10 15" id="KW-0460">Magnesium</keyword>
<sequence>MIEPLRKIIHIDCDCFYASVEMRDEPTYRGIPLAVGGAADRRGVIATCNYEARKFGVRSAMSTYKAIQLCPHLKVVPPDFPRYREASLQIRAIFADYTDLIEPLSLDEAYLDVTGVDLCKGSATLMAKEIRQRIEQTVGITASAGIAPNKLLAKIASDWNKPNGQFLIRPEDVSDFITTLPAAKLWGVGKVTAEKLSKLGIETCLDMQGWSLAALVQNFGKFGQQLYDQCRGVDSRSVAPHERRKSLSVEYTFDQDLTTEESCLSKIPVLFEDWMKRMKKSASEQPHKAFVKIKYADFSQTTMECVCEQPDLHTFEGLLKQALPRKQQAVRLLGLGVRFHDKAPLPEGIQLPLWQDGDY</sequence>
<evidence type="ECO:0000256" key="12">
    <source>
        <dbReference type="ARBA" id="ARBA00023125"/>
    </source>
</evidence>
<dbReference type="NCBIfam" id="NF002677">
    <property type="entry name" value="PRK02406.1"/>
    <property type="match status" value="1"/>
</dbReference>
<dbReference type="Pfam" id="PF11799">
    <property type="entry name" value="IMS_C"/>
    <property type="match status" value="1"/>
</dbReference>
<dbReference type="HAMAP" id="MF_01113">
    <property type="entry name" value="DNApol_IV"/>
    <property type="match status" value="1"/>
</dbReference>
<dbReference type="PANTHER" id="PTHR11076">
    <property type="entry name" value="DNA REPAIR POLYMERASE UMUC / TRANSFERASE FAMILY MEMBER"/>
    <property type="match status" value="1"/>
</dbReference>
<keyword evidence="9 15" id="KW-0227">DNA damage</keyword>
<comment type="function">
    <text evidence="15">Poorly processive, error-prone DNA polymerase involved in untargeted mutagenesis. Copies undamaged DNA at stalled replication forks, which arise in vivo from mismatched or misaligned primer ends. These misaligned primers can be extended by PolIV. Exhibits no 3'-5' exonuclease (proofreading) activity. May be involved in translesional synthesis, in conjunction with the beta clamp from PolIII.</text>
</comment>
<proteinExistence type="inferred from homology"/>
<keyword evidence="13 15" id="KW-0234">DNA repair</keyword>
<dbReference type="InterPro" id="IPR022880">
    <property type="entry name" value="DNApol_IV"/>
</dbReference>
<evidence type="ECO:0000256" key="11">
    <source>
        <dbReference type="ARBA" id="ARBA00022932"/>
    </source>
</evidence>
<feature type="binding site" evidence="15">
    <location>
        <position position="107"/>
    </location>
    <ligand>
        <name>Mg(2+)</name>
        <dbReference type="ChEBI" id="CHEBI:18420"/>
    </ligand>
</feature>
<feature type="active site" evidence="15">
    <location>
        <position position="108"/>
    </location>
</feature>
<dbReference type="InterPro" id="IPR053848">
    <property type="entry name" value="IMS_HHH_1"/>
</dbReference>
<comment type="cofactor">
    <cofactor evidence="15">
        <name>Mg(2+)</name>
        <dbReference type="ChEBI" id="CHEBI:18420"/>
    </cofactor>
    <text evidence="15">Binds 2 magnesium ions per subunit.</text>
</comment>
<evidence type="ECO:0000256" key="14">
    <source>
        <dbReference type="ARBA" id="ARBA00049244"/>
    </source>
</evidence>
<dbReference type="Gene3D" id="1.10.150.20">
    <property type="entry name" value="5' to 3' exonuclease, C-terminal subdomain"/>
    <property type="match status" value="1"/>
</dbReference>
<dbReference type="RefSeq" id="WP_227180499.1">
    <property type="nucleotide sequence ID" value="NZ_JAJBZT010000004.1"/>
</dbReference>
<comment type="subunit">
    <text evidence="15">Monomer.</text>
</comment>
<evidence type="ECO:0000256" key="6">
    <source>
        <dbReference type="ARBA" id="ARBA00022695"/>
    </source>
</evidence>
<evidence type="ECO:0000256" key="7">
    <source>
        <dbReference type="ARBA" id="ARBA00022705"/>
    </source>
</evidence>
<comment type="caution">
    <text evidence="17">The sequence shown here is derived from an EMBL/GenBank/DDBJ whole genome shotgun (WGS) entry which is preliminary data.</text>
</comment>
<accession>A0ABS8D6D8</accession>
<comment type="subcellular location">
    <subcellularLocation>
        <location evidence="1 15">Cytoplasm</location>
    </subcellularLocation>
</comment>
<dbReference type="Pfam" id="PF21999">
    <property type="entry name" value="IMS_HHH_1"/>
    <property type="match status" value="1"/>
</dbReference>
<evidence type="ECO:0000256" key="5">
    <source>
        <dbReference type="ARBA" id="ARBA00022679"/>
    </source>
</evidence>
<keyword evidence="18" id="KW-1185">Reference proteome</keyword>
<protein>
    <recommendedName>
        <fullName evidence="15">DNA polymerase IV</fullName>
        <shortName evidence="15">Pol IV</shortName>
        <ecNumber evidence="15">2.7.7.7</ecNumber>
    </recommendedName>
</protein>
<dbReference type="CDD" id="cd03586">
    <property type="entry name" value="PolY_Pol_IV_kappa"/>
    <property type="match status" value="1"/>
</dbReference>
<dbReference type="InterPro" id="IPR050116">
    <property type="entry name" value="DNA_polymerase-Y"/>
</dbReference>
<feature type="binding site" evidence="15">
    <location>
        <position position="12"/>
    </location>
    <ligand>
        <name>Mg(2+)</name>
        <dbReference type="ChEBI" id="CHEBI:18420"/>
    </ligand>
</feature>
<feature type="site" description="Substrate discrimination" evidence="15">
    <location>
        <position position="17"/>
    </location>
</feature>
<comment type="similarity">
    <text evidence="2 15">Belongs to the DNA polymerase type-Y family.</text>
</comment>
<evidence type="ECO:0000256" key="10">
    <source>
        <dbReference type="ARBA" id="ARBA00022842"/>
    </source>
</evidence>
<keyword evidence="3 15" id="KW-0515">Mutator protein</keyword>
<dbReference type="Pfam" id="PF00817">
    <property type="entry name" value="IMS"/>
    <property type="match status" value="1"/>
</dbReference>
<keyword evidence="6 15" id="KW-0548">Nucleotidyltransferase</keyword>
<name>A0ABS8D6D8_9NEIS</name>
<evidence type="ECO:0000256" key="4">
    <source>
        <dbReference type="ARBA" id="ARBA00022490"/>
    </source>
</evidence>
<evidence type="ECO:0000256" key="2">
    <source>
        <dbReference type="ARBA" id="ARBA00010945"/>
    </source>
</evidence>
<dbReference type="InterPro" id="IPR043128">
    <property type="entry name" value="Rev_trsase/Diguanyl_cyclase"/>
</dbReference>
<dbReference type="InterPro" id="IPR017961">
    <property type="entry name" value="DNA_pol_Y-fam_little_finger"/>
</dbReference>
<dbReference type="Gene3D" id="3.40.1170.60">
    <property type="match status" value="1"/>
</dbReference>
<dbReference type="PANTHER" id="PTHR11076:SF33">
    <property type="entry name" value="DNA POLYMERASE KAPPA"/>
    <property type="match status" value="1"/>
</dbReference>
<dbReference type="Gene3D" id="3.30.1490.100">
    <property type="entry name" value="DNA polymerase, Y-family, little finger domain"/>
    <property type="match status" value="1"/>
</dbReference>
<dbReference type="EMBL" id="JAJBZT010000004">
    <property type="protein sequence ID" value="MCB6183722.1"/>
    <property type="molecule type" value="Genomic_DNA"/>
</dbReference>
<keyword evidence="11 15" id="KW-0239">DNA-directed DNA polymerase</keyword>
<evidence type="ECO:0000259" key="16">
    <source>
        <dbReference type="PROSITE" id="PS50173"/>
    </source>
</evidence>
<evidence type="ECO:0000256" key="15">
    <source>
        <dbReference type="HAMAP-Rule" id="MF_01113"/>
    </source>
</evidence>
<evidence type="ECO:0000313" key="17">
    <source>
        <dbReference type="EMBL" id="MCB6183722.1"/>
    </source>
</evidence>
<dbReference type="PROSITE" id="PS50173">
    <property type="entry name" value="UMUC"/>
    <property type="match status" value="1"/>
</dbReference>
<comment type="catalytic activity">
    <reaction evidence="14 15">
        <text>DNA(n) + a 2'-deoxyribonucleoside 5'-triphosphate = DNA(n+1) + diphosphate</text>
        <dbReference type="Rhea" id="RHEA:22508"/>
        <dbReference type="Rhea" id="RHEA-COMP:17339"/>
        <dbReference type="Rhea" id="RHEA-COMP:17340"/>
        <dbReference type="ChEBI" id="CHEBI:33019"/>
        <dbReference type="ChEBI" id="CHEBI:61560"/>
        <dbReference type="ChEBI" id="CHEBI:173112"/>
        <dbReference type="EC" id="2.7.7.7"/>
    </reaction>
</comment>
<dbReference type="SUPFAM" id="SSF100879">
    <property type="entry name" value="Lesion bypass DNA polymerase (Y-family), little finger domain"/>
    <property type="match status" value="1"/>
</dbReference>
<reference evidence="17" key="1">
    <citation type="submission" date="2021-10" db="EMBL/GenBank/DDBJ databases">
        <title>The complete genome sequence of Leeia sp. TBRC 13508.</title>
        <authorList>
            <person name="Charoenyingcharoen P."/>
            <person name="Yukphan P."/>
        </authorList>
    </citation>
    <scope>NUCLEOTIDE SEQUENCE</scope>
    <source>
        <strain evidence="17">TBRC 13508</strain>
    </source>
</reference>
<dbReference type="Gene3D" id="3.30.70.270">
    <property type="match status" value="1"/>
</dbReference>
<evidence type="ECO:0000256" key="3">
    <source>
        <dbReference type="ARBA" id="ARBA00022457"/>
    </source>
</evidence>
<keyword evidence="4 15" id="KW-0963">Cytoplasm</keyword>
<keyword evidence="7 15" id="KW-0235">DNA replication</keyword>
<dbReference type="SUPFAM" id="SSF56672">
    <property type="entry name" value="DNA/RNA polymerases"/>
    <property type="match status" value="1"/>
</dbReference>
<organism evidence="17 18">
    <name type="scientific">Leeia speluncae</name>
    <dbReference type="NCBI Taxonomy" id="2884804"/>
    <lineage>
        <taxon>Bacteria</taxon>
        <taxon>Pseudomonadati</taxon>
        <taxon>Pseudomonadota</taxon>
        <taxon>Betaproteobacteria</taxon>
        <taxon>Neisseriales</taxon>
        <taxon>Leeiaceae</taxon>
        <taxon>Leeia</taxon>
    </lineage>
</organism>
<dbReference type="InterPro" id="IPR001126">
    <property type="entry name" value="UmuC"/>
</dbReference>
<dbReference type="InterPro" id="IPR043502">
    <property type="entry name" value="DNA/RNA_pol_sf"/>
</dbReference>
<evidence type="ECO:0000256" key="8">
    <source>
        <dbReference type="ARBA" id="ARBA00022723"/>
    </source>
</evidence>
<dbReference type="GO" id="GO:0003887">
    <property type="term" value="F:DNA-directed DNA polymerase activity"/>
    <property type="evidence" value="ECO:0007669"/>
    <property type="project" value="UniProtKB-EC"/>
</dbReference>
<evidence type="ECO:0000256" key="13">
    <source>
        <dbReference type="ARBA" id="ARBA00023204"/>
    </source>
</evidence>
<dbReference type="Proteomes" id="UP001165395">
    <property type="component" value="Unassembled WGS sequence"/>
</dbReference>
<dbReference type="InterPro" id="IPR036775">
    <property type="entry name" value="DNA_pol_Y-fam_lit_finger_sf"/>
</dbReference>
<keyword evidence="12 15" id="KW-0238">DNA-binding</keyword>
<feature type="domain" description="UmuC" evidence="16">
    <location>
        <begin position="8"/>
        <end position="189"/>
    </location>
</feature>
<keyword evidence="5 15" id="KW-0808">Transferase</keyword>
<keyword evidence="8 15" id="KW-0479">Metal-binding</keyword>